<proteinExistence type="predicted"/>
<gene>
    <name evidence="1" type="ORF">Q5Y73_13365</name>
</gene>
<sequence>MSIFDDSICECCVCPMKCVLDQLKDETVSIITTTDEIENSEIIEVKNFILTIFNNDEQENEYLPVCNVSAVTFSSSKQVNLKPSRKSKKGECSCCEDPTNDFLNSRSKTELLRIRYLDGVNTGSIADLGEGIVILQDPSEPLLHAISICNINNISPGSPD</sequence>
<evidence type="ECO:0008006" key="3">
    <source>
        <dbReference type="Google" id="ProtNLM"/>
    </source>
</evidence>
<name>A0ABT9J0F9_9BACL</name>
<organism evidence="1 2">
    <name type="scientific">Chengkuizengella axinellae</name>
    <dbReference type="NCBI Taxonomy" id="3064388"/>
    <lineage>
        <taxon>Bacteria</taxon>
        <taxon>Bacillati</taxon>
        <taxon>Bacillota</taxon>
        <taxon>Bacilli</taxon>
        <taxon>Bacillales</taxon>
        <taxon>Paenibacillaceae</taxon>
        <taxon>Chengkuizengella</taxon>
    </lineage>
</organism>
<protein>
    <recommendedName>
        <fullName evidence="3">Spore coat protein</fullName>
    </recommendedName>
</protein>
<evidence type="ECO:0000313" key="2">
    <source>
        <dbReference type="Proteomes" id="UP001231941"/>
    </source>
</evidence>
<keyword evidence="2" id="KW-1185">Reference proteome</keyword>
<dbReference type="EMBL" id="JAVAMP010000006">
    <property type="protein sequence ID" value="MDP5275101.1"/>
    <property type="molecule type" value="Genomic_DNA"/>
</dbReference>
<dbReference type="Proteomes" id="UP001231941">
    <property type="component" value="Unassembled WGS sequence"/>
</dbReference>
<comment type="caution">
    <text evidence="1">The sequence shown here is derived from an EMBL/GenBank/DDBJ whole genome shotgun (WGS) entry which is preliminary data.</text>
</comment>
<reference evidence="1 2" key="1">
    <citation type="submission" date="2023-08" db="EMBL/GenBank/DDBJ databases">
        <authorList>
            <person name="Park J.-S."/>
        </authorList>
    </citation>
    <scope>NUCLEOTIDE SEQUENCE [LARGE SCALE GENOMIC DNA]</scope>
    <source>
        <strain evidence="1 2">2205SS18-9</strain>
    </source>
</reference>
<dbReference type="RefSeq" id="WP_305992413.1">
    <property type="nucleotide sequence ID" value="NZ_JAVAMP010000006.1"/>
</dbReference>
<accession>A0ABT9J0F9</accession>
<evidence type="ECO:0000313" key="1">
    <source>
        <dbReference type="EMBL" id="MDP5275101.1"/>
    </source>
</evidence>